<evidence type="ECO:0000313" key="5">
    <source>
        <dbReference type="Proteomes" id="UP000194003"/>
    </source>
</evidence>
<dbReference type="Proteomes" id="UP000194003">
    <property type="component" value="Unassembled WGS sequence"/>
</dbReference>
<proteinExistence type="predicted"/>
<evidence type="ECO:0000256" key="2">
    <source>
        <dbReference type="PROSITE-ProRule" id="PRU00169"/>
    </source>
</evidence>
<dbReference type="PANTHER" id="PTHR44591">
    <property type="entry name" value="STRESS RESPONSE REGULATOR PROTEIN 1"/>
    <property type="match status" value="1"/>
</dbReference>
<dbReference type="InterPro" id="IPR011006">
    <property type="entry name" value="CheY-like_superfamily"/>
</dbReference>
<dbReference type="GO" id="GO:0000160">
    <property type="term" value="P:phosphorelay signal transduction system"/>
    <property type="evidence" value="ECO:0007669"/>
    <property type="project" value="InterPro"/>
</dbReference>
<reference evidence="4 5" key="1">
    <citation type="journal article" date="2016" name="BMC Genomics">
        <title>Combined genomic and structural analyses of a cultured magnetotactic bacterium reveals its niche adaptation to a dynamic environment.</title>
        <authorList>
            <person name="Araujo A.C."/>
            <person name="Morillo V."/>
            <person name="Cypriano J."/>
            <person name="Teixeira L.C."/>
            <person name="Leao P."/>
            <person name="Lyra S."/>
            <person name="Almeida L.G."/>
            <person name="Bazylinski D.A."/>
            <person name="Vasconcellos A.T."/>
            <person name="Abreu F."/>
            <person name="Lins U."/>
        </authorList>
    </citation>
    <scope>NUCLEOTIDE SEQUENCE [LARGE SCALE GENOMIC DNA]</scope>
    <source>
        <strain evidence="4 5">IT-1</strain>
    </source>
</reference>
<dbReference type="InterPro" id="IPR001789">
    <property type="entry name" value="Sig_transdc_resp-reg_receiver"/>
</dbReference>
<feature type="modified residue" description="4-aspartylphosphate" evidence="2">
    <location>
        <position position="59"/>
    </location>
</feature>
<keyword evidence="5" id="KW-1185">Reference proteome</keyword>
<evidence type="ECO:0000256" key="1">
    <source>
        <dbReference type="ARBA" id="ARBA00022553"/>
    </source>
</evidence>
<sequence length="130" mass="14339">MGQIDKRVVWIDDDEISLALARRNLEDLQVMEFHLFDNVLEALAYIQNDPQGVAVVFSDIHMPEMDAIELIRALSKTGFKQQLVLVSGANEEMKGIAQSTAQAFGFGPVKMLGKPFQYEQIGALLAGDSA</sequence>
<dbReference type="PROSITE" id="PS50110">
    <property type="entry name" value="RESPONSE_REGULATORY"/>
    <property type="match status" value="1"/>
</dbReference>
<protein>
    <submittedName>
        <fullName evidence="4">Putative response regulator receiver modulated diguanylate phosphodiesterase</fullName>
    </submittedName>
</protein>
<evidence type="ECO:0000259" key="3">
    <source>
        <dbReference type="PROSITE" id="PS50110"/>
    </source>
</evidence>
<dbReference type="OrthoDB" id="9793549at2"/>
<keyword evidence="1 2" id="KW-0597">Phosphoprotein</keyword>
<dbReference type="AlphaFoldDB" id="A0A1Y2K9C1"/>
<feature type="domain" description="Response regulatory" evidence="3">
    <location>
        <begin position="7"/>
        <end position="129"/>
    </location>
</feature>
<evidence type="ECO:0000313" key="4">
    <source>
        <dbReference type="EMBL" id="OSM05375.1"/>
    </source>
</evidence>
<dbReference type="RefSeq" id="WP_085441992.1">
    <property type="nucleotide sequence ID" value="NZ_LVJN01000018.1"/>
</dbReference>
<dbReference type="Pfam" id="PF00072">
    <property type="entry name" value="Response_reg"/>
    <property type="match status" value="1"/>
</dbReference>
<name>A0A1Y2K9C1_9PROT</name>
<comment type="caution">
    <text evidence="4">The sequence shown here is derived from an EMBL/GenBank/DDBJ whole genome shotgun (WGS) entry which is preliminary data.</text>
</comment>
<dbReference type="EMBL" id="LVJN01000018">
    <property type="protein sequence ID" value="OSM05375.1"/>
    <property type="molecule type" value="Genomic_DNA"/>
</dbReference>
<dbReference type="STRING" id="1434232.MAIT1_03556"/>
<dbReference type="SUPFAM" id="SSF52172">
    <property type="entry name" value="CheY-like"/>
    <property type="match status" value="1"/>
</dbReference>
<accession>A0A1Y2K9C1</accession>
<gene>
    <name evidence="4" type="ORF">MAIT1_03556</name>
</gene>
<dbReference type="Gene3D" id="3.40.50.2300">
    <property type="match status" value="1"/>
</dbReference>
<dbReference type="InterPro" id="IPR050595">
    <property type="entry name" value="Bact_response_regulator"/>
</dbReference>
<organism evidence="4 5">
    <name type="scientific">Magnetofaba australis IT-1</name>
    <dbReference type="NCBI Taxonomy" id="1434232"/>
    <lineage>
        <taxon>Bacteria</taxon>
        <taxon>Pseudomonadati</taxon>
        <taxon>Pseudomonadota</taxon>
        <taxon>Magnetococcia</taxon>
        <taxon>Magnetococcales</taxon>
        <taxon>Magnetococcaceae</taxon>
        <taxon>Magnetofaba</taxon>
    </lineage>
</organism>
<dbReference type="SMART" id="SM00448">
    <property type="entry name" value="REC"/>
    <property type="match status" value="1"/>
</dbReference>
<dbReference type="PANTHER" id="PTHR44591:SF3">
    <property type="entry name" value="RESPONSE REGULATORY DOMAIN-CONTAINING PROTEIN"/>
    <property type="match status" value="1"/>
</dbReference>